<keyword evidence="4 8" id="KW-0812">Transmembrane</keyword>
<evidence type="ECO:0000256" key="8">
    <source>
        <dbReference type="PROSITE-ProRule" id="PRU01360"/>
    </source>
</evidence>
<gene>
    <name evidence="13" type="ORF">AAD027_05265</name>
</gene>
<dbReference type="EMBL" id="JBBWWT010000002">
    <property type="protein sequence ID" value="MEL1263783.1"/>
    <property type="molecule type" value="Genomic_DNA"/>
</dbReference>
<evidence type="ECO:0000256" key="9">
    <source>
        <dbReference type="RuleBase" id="RU003357"/>
    </source>
</evidence>
<dbReference type="PANTHER" id="PTHR40980">
    <property type="entry name" value="PLUG DOMAIN-CONTAINING PROTEIN"/>
    <property type="match status" value="1"/>
</dbReference>
<evidence type="ECO:0000256" key="6">
    <source>
        <dbReference type="ARBA" id="ARBA00023136"/>
    </source>
</evidence>
<keyword evidence="5 9" id="KW-0798">TonB box</keyword>
<evidence type="ECO:0000256" key="7">
    <source>
        <dbReference type="ARBA" id="ARBA00023237"/>
    </source>
</evidence>
<evidence type="ECO:0000259" key="11">
    <source>
        <dbReference type="Pfam" id="PF00593"/>
    </source>
</evidence>
<dbReference type="PANTHER" id="PTHR40980:SF3">
    <property type="entry name" value="TONB-DEPENDENT RECEPTOR-LIKE BETA-BARREL DOMAIN-CONTAINING PROTEIN"/>
    <property type="match status" value="1"/>
</dbReference>
<evidence type="ECO:0000313" key="13">
    <source>
        <dbReference type="EMBL" id="MEL1263783.1"/>
    </source>
</evidence>
<dbReference type="SUPFAM" id="SSF56935">
    <property type="entry name" value="Porins"/>
    <property type="match status" value="1"/>
</dbReference>
<keyword evidence="7 8" id="KW-0998">Cell outer membrane</keyword>
<feature type="domain" description="TonB-dependent receptor plug" evidence="12">
    <location>
        <begin position="76"/>
        <end position="179"/>
    </location>
</feature>
<comment type="caution">
    <text evidence="13">The sequence shown here is derived from an EMBL/GenBank/DDBJ whole genome shotgun (WGS) entry which is preliminary data.</text>
</comment>
<organism evidence="13 14">
    <name type="scientific">Pseudoxanthomonas putridarboris</name>
    <dbReference type="NCBI Taxonomy" id="752605"/>
    <lineage>
        <taxon>Bacteria</taxon>
        <taxon>Pseudomonadati</taxon>
        <taxon>Pseudomonadota</taxon>
        <taxon>Gammaproteobacteria</taxon>
        <taxon>Lysobacterales</taxon>
        <taxon>Lysobacteraceae</taxon>
        <taxon>Pseudoxanthomonas</taxon>
    </lineage>
</organism>
<evidence type="ECO:0000313" key="14">
    <source>
        <dbReference type="Proteomes" id="UP001459204"/>
    </source>
</evidence>
<evidence type="ECO:0000256" key="3">
    <source>
        <dbReference type="ARBA" id="ARBA00022452"/>
    </source>
</evidence>
<dbReference type="InterPro" id="IPR037066">
    <property type="entry name" value="Plug_dom_sf"/>
</dbReference>
<dbReference type="CDD" id="cd01347">
    <property type="entry name" value="ligand_gated_channel"/>
    <property type="match status" value="1"/>
</dbReference>
<keyword evidence="2 8" id="KW-0813">Transport</keyword>
<dbReference type="InterPro" id="IPR000531">
    <property type="entry name" value="Beta-barrel_TonB"/>
</dbReference>
<dbReference type="Pfam" id="PF00593">
    <property type="entry name" value="TonB_dep_Rec_b-barrel"/>
    <property type="match status" value="1"/>
</dbReference>
<evidence type="ECO:0000256" key="5">
    <source>
        <dbReference type="ARBA" id="ARBA00023077"/>
    </source>
</evidence>
<dbReference type="InterPro" id="IPR012910">
    <property type="entry name" value="Plug_dom"/>
</dbReference>
<evidence type="ECO:0000256" key="10">
    <source>
        <dbReference type="SAM" id="SignalP"/>
    </source>
</evidence>
<dbReference type="PROSITE" id="PS52016">
    <property type="entry name" value="TONB_DEPENDENT_REC_3"/>
    <property type="match status" value="1"/>
</dbReference>
<dbReference type="Proteomes" id="UP001459204">
    <property type="component" value="Unassembled WGS sequence"/>
</dbReference>
<evidence type="ECO:0000256" key="4">
    <source>
        <dbReference type="ARBA" id="ARBA00022692"/>
    </source>
</evidence>
<dbReference type="InterPro" id="IPR039426">
    <property type="entry name" value="TonB-dep_rcpt-like"/>
</dbReference>
<keyword evidence="13" id="KW-0675">Receptor</keyword>
<evidence type="ECO:0000259" key="12">
    <source>
        <dbReference type="Pfam" id="PF07715"/>
    </source>
</evidence>
<keyword evidence="10" id="KW-0732">Signal</keyword>
<comment type="subcellular location">
    <subcellularLocation>
        <location evidence="1 8">Cell outer membrane</location>
        <topology evidence="1 8">Multi-pass membrane protein</topology>
    </subcellularLocation>
</comment>
<feature type="chain" id="PRO_5045728422" evidence="10">
    <location>
        <begin position="44"/>
        <end position="926"/>
    </location>
</feature>
<dbReference type="Gene3D" id="2.170.130.10">
    <property type="entry name" value="TonB-dependent receptor, plug domain"/>
    <property type="match status" value="1"/>
</dbReference>
<keyword evidence="6 8" id="KW-0472">Membrane</keyword>
<dbReference type="NCBIfam" id="TIGR01782">
    <property type="entry name" value="TonB-Xanth-Caul"/>
    <property type="match status" value="1"/>
</dbReference>
<accession>A0ABU9IXU5</accession>
<reference evidence="13 14" key="1">
    <citation type="submission" date="2024-04" db="EMBL/GenBank/DDBJ databases">
        <title>Draft genome sequence of Pseudoxanthomonas putridarboris WD12.</title>
        <authorList>
            <person name="Oh J."/>
        </authorList>
    </citation>
    <scope>NUCLEOTIDE SEQUENCE [LARGE SCALE GENOMIC DNA]</scope>
    <source>
        <strain evidence="13 14">WD12</strain>
    </source>
</reference>
<sequence length="926" mass="102147">MTHITIKQQPATADAAAIRRAPRKGALAMACGLALFASSAAHAQQAGTPADPSVETLDTVRVTGIRAAIANAVETKNESTSIVEAISAEDIGKLPDISIADSISRLPGLATQRVDGRSQVINIRGMSEQFASTLLNGREQVSTGDSRGVEFDQYPAELINAVVVYKTPDASLVGQGLSGTVDLQTIRPLSIGERRIMVGGQYEDNSFGKLSADGDDKGYRASASYVDQFANDTIGVALGVARIDSPFQEKHYKAWWWADMDAVDWGDPPQAGRPADAITLQGSEGWTKSRDLRRDGVMGVLEFKPNDAFHSILDVYYSKFKQDEVMHGAMWNNDPWFLDGGVSYSNTTVGNYKGHDVVTSGTLNGVRPAVRNDSNQREDKLLSAGWANTFHWGDIYTLKTDLSYSRAEREQSVLELYAGRLGGQSVDFDIRTSPGFAHYTLPDMADPGAVYLWDPQNWGHDGRMEDSFQKDTIKAGRVELNRLVESDFLRSYDVGFNYNRRTKEKVATVYFADLPNDRAPVLVDPSLLYSPTSLGFVGMGDVLSFNPRALLNRYYDVYVSESNDDLRKDFIVEETVKTFYAKANLDLDVTDRVRLRGNAGVQYIRTEQHSTGFNANNEEIVGAQTLGASYGDILPSLNLSADFGDGWMLRFAAAKTLMRPPINYLSADSSASVNDQNVWVGSGGNPTLEPYRATAYDLSFEKYFGPAAYAAIAVFYKDLETYIYRQDFPNWDFSAYDPDGASPSSNFGSYSTWANGTGGYMRGIEISGAISGDIIHPSLDGFGALLNASYTESSIDPDPNDDSTGTDTIPGLSKIVANATVYYEKHGFSARLSQRYRDRYRGEYSSLFGQRQYRFTLSERTLDLQLGYDFPESSALSGLSILLQVNNLNNEPFRTEVSESTGTGLFFPEEYTEYGRQYMLGFRYRL</sequence>
<feature type="signal peptide" evidence="10">
    <location>
        <begin position="1"/>
        <end position="43"/>
    </location>
</feature>
<keyword evidence="3 8" id="KW-1134">Transmembrane beta strand</keyword>
<comment type="similarity">
    <text evidence="8 9">Belongs to the TonB-dependent receptor family.</text>
</comment>
<dbReference type="RefSeq" id="WP_341724968.1">
    <property type="nucleotide sequence ID" value="NZ_JBBWWT010000002.1"/>
</dbReference>
<evidence type="ECO:0000256" key="1">
    <source>
        <dbReference type="ARBA" id="ARBA00004571"/>
    </source>
</evidence>
<feature type="domain" description="TonB-dependent receptor-like beta-barrel" evidence="11">
    <location>
        <begin position="348"/>
        <end position="888"/>
    </location>
</feature>
<evidence type="ECO:0000256" key="2">
    <source>
        <dbReference type="ARBA" id="ARBA00022448"/>
    </source>
</evidence>
<dbReference type="InterPro" id="IPR036942">
    <property type="entry name" value="Beta-barrel_TonB_sf"/>
</dbReference>
<name>A0ABU9IXU5_9GAMM</name>
<protein>
    <submittedName>
        <fullName evidence="13">TonB-dependent receptor</fullName>
    </submittedName>
</protein>
<dbReference type="InterPro" id="IPR010104">
    <property type="entry name" value="TonB_rcpt_bac"/>
</dbReference>
<dbReference type="Pfam" id="PF07715">
    <property type="entry name" value="Plug"/>
    <property type="match status" value="1"/>
</dbReference>
<keyword evidence="14" id="KW-1185">Reference proteome</keyword>
<dbReference type="Gene3D" id="2.40.170.20">
    <property type="entry name" value="TonB-dependent receptor, beta-barrel domain"/>
    <property type="match status" value="1"/>
</dbReference>
<proteinExistence type="inferred from homology"/>